<evidence type="ECO:0008006" key="4">
    <source>
        <dbReference type="Google" id="ProtNLM"/>
    </source>
</evidence>
<keyword evidence="3" id="KW-1185">Reference proteome</keyword>
<dbReference type="Proteomes" id="UP001162741">
    <property type="component" value="Chromosome"/>
</dbReference>
<dbReference type="RefSeq" id="WP_264280618.1">
    <property type="nucleotide sequence ID" value="NZ_CP107006.1"/>
</dbReference>
<proteinExistence type="predicted"/>
<keyword evidence="1" id="KW-0472">Membrane</keyword>
<feature type="transmembrane region" description="Helical" evidence="1">
    <location>
        <begin position="185"/>
        <end position="205"/>
    </location>
</feature>
<protein>
    <recommendedName>
        <fullName evidence="4">Bacterial Pleckstrin homology domain-containing protein</fullName>
    </recommendedName>
</protein>
<evidence type="ECO:0000313" key="2">
    <source>
        <dbReference type="EMBL" id="UYQ92340.1"/>
    </source>
</evidence>
<feature type="transmembrane region" description="Helical" evidence="1">
    <location>
        <begin position="217"/>
        <end position="237"/>
    </location>
</feature>
<keyword evidence="1" id="KW-0812">Transmembrane</keyword>
<name>A0ABY6IY77_9BACT</name>
<evidence type="ECO:0000313" key="3">
    <source>
        <dbReference type="Proteomes" id="UP001162741"/>
    </source>
</evidence>
<organism evidence="2 3">
    <name type="scientific">Chitinophaga horti</name>
    <dbReference type="NCBI Taxonomy" id="2920382"/>
    <lineage>
        <taxon>Bacteria</taxon>
        <taxon>Pseudomonadati</taxon>
        <taxon>Bacteroidota</taxon>
        <taxon>Chitinophagia</taxon>
        <taxon>Chitinophagales</taxon>
        <taxon>Chitinophagaceae</taxon>
        <taxon>Chitinophaga</taxon>
    </lineage>
</organism>
<accession>A0ABY6IY77</accession>
<evidence type="ECO:0000256" key="1">
    <source>
        <dbReference type="SAM" id="Phobius"/>
    </source>
</evidence>
<dbReference type="EMBL" id="CP107006">
    <property type="protein sequence ID" value="UYQ92340.1"/>
    <property type="molecule type" value="Genomic_DNA"/>
</dbReference>
<sequence>MEQYRLSKQGIRTLTGKSLRKSLVITLFALSALIVMGPLNVTTGALTVTPMWYVVPVLFGLMLYGMLRNDRRLREVLQQYTISLTGQSITREQGRMPALEIPLSDITAIYQKPDGLLIVAGRTTADLIVLMPELENFGELEAKMKAIRSFSTVEKDNLLQRYPIQVVLAALTVIITFYLSQNKVVQYVAGIPLIAAAAWGIWQLFKARNTQHALRRSGWALMVILLCLIFSILLRLVR</sequence>
<feature type="transmembrane region" description="Helical" evidence="1">
    <location>
        <begin position="51"/>
        <end position="67"/>
    </location>
</feature>
<gene>
    <name evidence="2" type="ORF">MKQ68_19840</name>
</gene>
<feature type="transmembrane region" description="Helical" evidence="1">
    <location>
        <begin position="162"/>
        <end position="179"/>
    </location>
</feature>
<keyword evidence="1" id="KW-1133">Transmembrane helix</keyword>
<reference evidence="2" key="1">
    <citation type="submission" date="2022-10" db="EMBL/GenBank/DDBJ databases">
        <title>Chitinophaga sp. nov., isolated from soil.</title>
        <authorList>
            <person name="Jeon C.O."/>
        </authorList>
    </citation>
    <scope>NUCLEOTIDE SEQUENCE</scope>
    <source>
        <strain evidence="2">R8</strain>
    </source>
</reference>
<feature type="transmembrane region" description="Helical" evidence="1">
    <location>
        <begin position="21"/>
        <end position="39"/>
    </location>
</feature>